<evidence type="ECO:0000313" key="1">
    <source>
        <dbReference type="EMBL" id="MFD1660247.1"/>
    </source>
</evidence>
<evidence type="ECO:0000313" key="2">
    <source>
        <dbReference type="Proteomes" id="UP001597261"/>
    </source>
</evidence>
<accession>A0ABW4ITZ6</accession>
<reference evidence="2" key="1">
    <citation type="journal article" date="2019" name="Int. J. Syst. Evol. Microbiol.">
        <title>The Global Catalogue of Microorganisms (GCM) 10K type strain sequencing project: providing services to taxonomists for standard genome sequencing and annotation.</title>
        <authorList>
            <consortium name="The Broad Institute Genomics Platform"/>
            <consortium name="The Broad Institute Genome Sequencing Center for Infectious Disease"/>
            <person name="Wu L."/>
            <person name="Ma J."/>
        </authorList>
    </citation>
    <scope>NUCLEOTIDE SEQUENCE [LARGE SCALE GENOMIC DNA]</scope>
    <source>
        <strain evidence="2">CGMCC 1.12470</strain>
    </source>
</reference>
<organism evidence="1 2">
    <name type="scientific">Streptomyces caeni</name>
    <dbReference type="NCBI Taxonomy" id="2307231"/>
    <lineage>
        <taxon>Bacteria</taxon>
        <taxon>Bacillati</taxon>
        <taxon>Actinomycetota</taxon>
        <taxon>Actinomycetes</taxon>
        <taxon>Kitasatosporales</taxon>
        <taxon>Streptomycetaceae</taxon>
        <taxon>Streptomyces</taxon>
    </lineage>
</organism>
<evidence type="ECO:0008006" key="3">
    <source>
        <dbReference type="Google" id="ProtNLM"/>
    </source>
</evidence>
<dbReference type="Proteomes" id="UP001597261">
    <property type="component" value="Unassembled WGS sequence"/>
</dbReference>
<keyword evidence="2" id="KW-1185">Reference proteome</keyword>
<protein>
    <recommendedName>
        <fullName evidence="3">DUF4280 domain-containing protein</fullName>
    </recommendedName>
</protein>
<sequence length="95" mass="9541">MSCAHGGQAVPTEPVPRVLLDGEPAVTAASSYTITGCPFLPPDGNGPCVSAQWVRTALRVTIAGSRALLSDGGAVCTPTGTPLTVPAVKTQVRGI</sequence>
<name>A0ABW4ITZ6_9ACTN</name>
<gene>
    <name evidence="1" type="ORF">ACFSL4_19085</name>
</gene>
<dbReference type="RefSeq" id="WP_381084159.1">
    <property type="nucleotide sequence ID" value="NZ_JBHUDX010000051.1"/>
</dbReference>
<proteinExistence type="predicted"/>
<comment type="caution">
    <text evidence="1">The sequence shown here is derived from an EMBL/GenBank/DDBJ whole genome shotgun (WGS) entry which is preliminary data.</text>
</comment>
<dbReference type="EMBL" id="JBHUDX010000051">
    <property type="protein sequence ID" value="MFD1660247.1"/>
    <property type="molecule type" value="Genomic_DNA"/>
</dbReference>